<feature type="transmembrane region" description="Helical" evidence="1">
    <location>
        <begin position="29"/>
        <end position="50"/>
    </location>
</feature>
<reference evidence="3" key="1">
    <citation type="submission" date="2017-06" db="EMBL/GenBank/DDBJ databases">
        <authorList>
            <person name="Cremers G."/>
        </authorList>
    </citation>
    <scope>NUCLEOTIDE SEQUENCE [LARGE SCALE GENOMIC DNA]</scope>
</reference>
<sequence length="81" mass="8629">MIIELTLLFLLIVAIIAGYFILRTAGRLIINTILGLILLVVSNFVFNLGIAYSIPVILICALGGIPGAILVILLHVLGIAF</sequence>
<dbReference type="OrthoDB" id="205985at2157"/>
<keyword evidence="1" id="KW-0812">Transmembrane</keyword>
<dbReference type="AlphaFoldDB" id="A0A284VTU3"/>
<feature type="transmembrane region" description="Helical" evidence="1">
    <location>
        <begin position="6"/>
        <end position="22"/>
    </location>
</feature>
<evidence type="ECO:0000313" key="2">
    <source>
        <dbReference type="EMBL" id="SNQ62629.1"/>
    </source>
</evidence>
<dbReference type="Proteomes" id="UP000218615">
    <property type="component" value="Unassembled WGS sequence"/>
</dbReference>
<dbReference type="Pfam" id="PF07441">
    <property type="entry name" value="BofA"/>
    <property type="match status" value="1"/>
</dbReference>
<dbReference type="InterPro" id="IPR010001">
    <property type="entry name" value="BofA"/>
</dbReference>
<keyword evidence="3" id="KW-1185">Reference proteome</keyword>
<organism evidence="2 3">
    <name type="scientific">Candidatus Methanoperedens nitratireducens</name>
    <dbReference type="NCBI Taxonomy" id="1392998"/>
    <lineage>
        <taxon>Archaea</taxon>
        <taxon>Methanobacteriati</taxon>
        <taxon>Methanobacteriota</taxon>
        <taxon>Stenosarchaea group</taxon>
        <taxon>Methanomicrobia</taxon>
        <taxon>Methanosarcinales</taxon>
        <taxon>ANME-2 cluster</taxon>
        <taxon>Candidatus Methanoperedentaceae</taxon>
        <taxon>Candidatus Methanoperedens</taxon>
    </lineage>
</organism>
<proteinExistence type="predicted"/>
<protein>
    <recommendedName>
        <fullName evidence="4">SigmaK-factor processing regulatory protein BofA</fullName>
    </recommendedName>
</protein>
<dbReference type="RefSeq" id="WP_096207166.1">
    <property type="nucleotide sequence ID" value="NZ_FZMP01000229.1"/>
</dbReference>
<feature type="transmembrane region" description="Helical" evidence="1">
    <location>
        <begin position="56"/>
        <end position="80"/>
    </location>
</feature>
<gene>
    <name evidence="2" type="ORF">MNV_80030</name>
</gene>
<evidence type="ECO:0008006" key="4">
    <source>
        <dbReference type="Google" id="ProtNLM"/>
    </source>
</evidence>
<name>A0A284VTU3_9EURY</name>
<evidence type="ECO:0000313" key="3">
    <source>
        <dbReference type="Proteomes" id="UP000218615"/>
    </source>
</evidence>
<accession>A0A284VTU3</accession>
<keyword evidence="1" id="KW-0472">Membrane</keyword>
<dbReference type="EMBL" id="FZMP01000229">
    <property type="protein sequence ID" value="SNQ62629.1"/>
    <property type="molecule type" value="Genomic_DNA"/>
</dbReference>
<evidence type="ECO:0000256" key="1">
    <source>
        <dbReference type="SAM" id="Phobius"/>
    </source>
</evidence>
<keyword evidence="1" id="KW-1133">Transmembrane helix</keyword>